<protein>
    <recommendedName>
        <fullName evidence="3">MORN repeat-containing protein</fullName>
    </recommendedName>
</protein>
<organism evidence="1 2">
    <name type="scientific">Xenopus laevis</name>
    <name type="common">African clawed frog</name>
    <dbReference type="NCBI Taxonomy" id="8355"/>
    <lineage>
        <taxon>Eukaryota</taxon>
        <taxon>Metazoa</taxon>
        <taxon>Chordata</taxon>
        <taxon>Craniata</taxon>
        <taxon>Vertebrata</taxon>
        <taxon>Euteleostomi</taxon>
        <taxon>Amphibia</taxon>
        <taxon>Batrachia</taxon>
        <taxon>Anura</taxon>
        <taxon>Pipoidea</taxon>
        <taxon>Pipidae</taxon>
        <taxon>Xenopodinae</taxon>
        <taxon>Xenopus</taxon>
        <taxon>Xenopus</taxon>
    </lineage>
</organism>
<evidence type="ECO:0008006" key="3">
    <source>
        <dbReference type="Google" id="ProtNLM"/>
    </source>
</evidence>
<dbReference type="EMBL" id="CM004475">
    <property type="protein sequence ID" value="OCT77822.1"/>
    <property type="molecule type" value="Genomic_DNA"/>
</dbReference>
<evidence type="ECO:0000313" key="1">
    <source>
        <dbReference type="EMBL" id="OCT77822.1"/>
    </source>
</evidence>
<reference evidence="2" key="1">
    <citation type="journal article" date="2016" name="Nature">
        <title>Genome evolution in the allotetraploid frog Xenopus laevis.</title>
        <authorList>
            <person name="Session A.M."/>
            <person name="Uno Y."/>
            <person name="Kwon T."/>
            <person name="Chapman J.A."/>
            <person name="Toyoda A."/>
            <person name="Takahashi S."/>
            <person name="Fukui A."/>
            <person name="Hikosaka A."/>
            <person name="Suzuki A."/>
            <person name="Kondo M."/>
            <person name="van Heeringen S.J."/>
            <person name="Quigley I."/>
            <person name="Heinz S."/>
            <person name="Ogino H."/>
            <person name="Ochi H."/>
            <person name="Hellsten U."/>
            <person name="Lyons J.B."/>
            <person name="Simakov O."/>
            <person name="Putnam N."/>
            <person name="Stites J."/>
            <person name="Kuroki Y."/>
            <person name="Tanaka T."/>
            <person name="Michiue T."/>
            <person name="Watanabe M."/>
            <person name="Bogdanovic O."/>
            <person name="Lister R."/>
            <person name="Georgiou G."/>
            <person name="Paranjpe S.S."/>
            <person name="van Kruijsbergen I."/>
            <person name="Shu S."/>
            <person name="Carlson J."/>
            <person name="Kinoshita T."/>
            <person name="Ohta Y."/>
            <person name="Mawaribuchi S."/>
            <person name="Jenkins J."/>
            <person name="Grimwood J."/>
            <person name="Schmutz J."/>
            <person name="Mitros T."/>
            <person name="Mozaffari S.V."/>
            <person name="Suzuki Y."/>
            <person name="Haramoto Y."/>
            <person name="Yamamoto T.S."/>
            <person name="Takagi C."/>
            <person name="Heald R."/>
            <person name="Miller K."/>
            <person name="Haudenschild C."/>
            <person name="Kitzman J."/>
            <person name="Nakayama T."/>
            <person name="Izutsu Y."/>
            <person name="Robert J."/>
            <person name="Fortriede J."/>
            <person name="Burns K."/>
            <person name="Lotay V."/>
            <person name="Karimi K."/>
            <person name="Yasuoka Y."/>
            <person name="Dichmann D.S."/>
            <person name="Flajnik M.F."/>
            <person name="Houston D.W."/>
            <person name="Shendure J."/>
            <person name="DuPasquier L."/>
            <person name="Vize P.D."/>
            <person name="Zorn A.M."/>
            <person name="Ito M."/>
            <person name="Marcotte E.M."/>
            <person name="Wallingford J.B."/>
            <person name="Ito Y."/>
            <person name="Asashima M."/>
            <person name="Ueno N."/>
            <person name="Matsuda Y."/>
            <person name="Veenstra G.J."/>
            <person name="Fujiyama A."/>
            <person name="Harland R.M."/>
            <person name="Taira M."/>
            <person name="Rokhsar D.S."/>
        </authorList>
    </citation>
    <scope>NUCLEOTIDE SEQUENCE [LARGE SCALE GENOMIC DNA]</scope>
    <source>
        <strain evidence="2">J</strain>
    </source>
</reference>
<sequence length="109" mass="12132">MSSASYVITCYHDGDYTRTPSELLERNGTGVHKSPGGLTYSGLWKNEKVNSDPEIIIFYNGTGKLEHPSGSVYEAEFTEGEGEYVDAHGLLWRGMFHYKTSPGLILKQI</sequence>
<dbReference type="AlphaFoldDB" id="A0A974HH26"/>
<dbReference type="SUPFAM" id="SSF82185">
    <property type="entry name" value="Histone H3 K4-specific methyltransferase SET7/9 N-terminal domain"/>
    <property type="match status" value="1"/>
</dbReference>
<dbReference type="Proteomes" id="UP000694892">
    <property type="component" value="Chromosome 5S"/>
</dbReference>
<proteinExistence type="predicted"/>
<dbReference type="PANTHER" id="PTHR46917:SF1">
    <property type="entry name" value="MORN REPEAT-CONTAINING PROTEIN 2"/>
    <property type="match status" value="1"/>
</dbReference>
<dbReference type="InterPro" id="IPR052849">
    <property type="entry name" value="MORN_repeat_protein"/>
</dbReference>
<evidence type="ECO:0000313" key="2">
    <source>
        <dbReference type="Proteomes" id="UP000694892"/>
    </source>
</evidence>
<dbReference type="PANTHER" id="PTHR46917">
    <property type="entry name" value="MORN REPEAT-CONTAINING PROTEIN 2"/>
    <property type="match status" value="1"/>
</dbReference>
<name>A0A974HH26_XENLA</name>
<accession>A0A974HH26</accession>
<gene>
    <name evidence="1" type="ORF">XELAEV_18028919mg</name>
</gene>